<keyword evidence="3" id="KW-1185">Reference proteome</keyword>
<name>A0A9Q3HUB9_9BASI</name>
<evidence type="ECO:0000313" key="3">
    <source>
        <dbReference type="Proteomes" id="UP000765509"/>
    </source>
</evidence>
<organism evidence="2 3">
    <name type="scientific">Austropuccinia psidii MF-1</name>
    <dbReference type="NCBI Taxonomy" id="1389203"/>
    <lineage>
        <taxon>Eukaryota</taxon>
        <taxon>Fungi</taxon>
        <taxon>Dikarya</taxon>
        <taxon>Basidiomycota</taxon>
        <taxon>Pucciniomycotina</taxon>
        <taxon>Pucciniomycetes</taxon>
        <taxon>Pucciniales</taxon>
        <taxon>Sphaerophragmiaceae</taxon>
        <taxon>Austropuccinia</taxon>
    </lineage>
</organism>
<sequence length="135" mass="16165">MQRQTQNEDKDETQKYLKKKITGAYHEEDEEEEERRGLIPKKYNKTQEEKERDKKNIKKISNHGNKEIPKQDSQKMELKRKVRSTVNTLKPISEQVMKKILEQKMNLTTEEILSMLTTFIDKLQRSTTQEKDVIK</sequence>
<evidence type="ECO:0000256" key="1">
    <source>
        <dbReference type="SAM" id="MobiDB-lite"/>
    </source>
</evidence>
<dbReference type="Proteomes" id="UP000765509">
    <property type="component" value="Unassembled WGS sequence"/>
</dbReference>
<feature type="compositionally biased region" description="Basic and acidic residues" evidence="1">
    <location>
        <begin position="45"/>
        <end position="54"/>
    </location>
</feature>
<dbReference type="AlphaFoldDB" id="A0A9Q3HUB9"/>
<feature type="compositionally biased region" description="Basic and acidic residues" evidence="1">
    <location>
        <begin position="64"/>
        <end position="79"/>
    </location>
</feature>
<feature type="compositionally biased region" description="Basic and acidic residues" evidence="1">
    <location>
        <begin position="1"/>
        <end position="15"/>
    </location>
</feature>
<dbReference type="EMBL" id="AVOT02024151">
    <property type="protein sequence ID" value="MBW0514660.1"/>
    <property type="molecule type" value="Genomic_DNA"/>
</dbReference>
<reference evidence="2" key="1">
    <citation type="submission" date="2021-03" db="EMBL/GenBank/DDBJ databases">
        <title>Draft genome sequence of rust myrtle Austropuccinia psidii MF-1, a brazilian biotype.</title>
        <authorList>
            <person name="Quecine M.C."/>
            <person name="Pachon D.M.R."/>
            <person name="Bonatelli M.L."/>
            <person name="Correr F.H."/>
            <person name="Franceschini L.M."/>
            <person name="Leite T.F."/>
            <person name="Margarido G.R.A."/>
            <person name="Almeida C.A."/>
            <person name="Ferrarezi J.A."/>
            <person name="Labate C.A."/>
        </authorList>
    </citation>
    <scope>NUCLEOTIDE SEQUENCE</scope>
    <source>
        <strain evidence="2">MF-1</strain>
    </source>
</reference>
<comment type="caution">
    <text evidence="2">The sequence shown here is derived from an EMBL/GenBank/DDBJ whole genome shotgun (WGS) entry which is preliminary data.</text>
</comment>
<feature type="region of interest" description="Disordered" evidence="1">
    <location>
        <begin position="1"/>
        <end position="82"/>
    </location>
</feature>
<protein>
    <submittedName>
        <fullName evidence="2">Uncharacterized protein</fullName>
    </submittedName>
</protein>
<gene>
    <name evidence="2" type="ORF">O181_054375</name>
</gene>
<evidence type="ECO:0000313" key="2">
    <source>
        <dbReference type="EMBL" id="MBW0514660.1"/>
    </source>
</evidence>
<accession>A0A9Q3HUB9</accession>
<proteinExistence type="predicted"/>